<dbReference type="InterPro" id="IPR016181">
    <property type="entry name" value="Acyl_CoA_acyltransferase"/>
</dbReference>
<dbReference type="KEGG" id="lpv:HYN51_11145"/>
<evidence type="ECO:0000259" key="1">
    <source>
        <dbReference type="Pfam" id="PF13302"/>
    </source>
</evidence>
<evidence type="ECO:0000313" key="3">
    <source>
        <dbReference type="Proteomes" id="UP000244908"/>
    </source>
</evidence>
<dbReference type="InterPro" id="IPR000182">
    <property type="entry name" value="GNAT_dom"/>
</dbReference>
<dbReference type="AlphaFoldDB" id="A0A2Y9TZP2"/>
<gene>
    <name evidence="2" type="ORF">HYN51_11145</name>
</gene>
<name>A0A2Y9TZP2_9GAMM</name>
<dbReference type="Gene3D" id="3.40.630.30">
    <property type="match status" value="1"/>
</dbReference>
<dbReference type="OrthoDB" id="8885132at2"/>
<dbReference type="EMBL" id="CP029185">
    <property type="protein sequence ID" value="AWH89062.1"/>
    <property type="molecule type" value="Genomic_DNA"/>
</dbReference>
<keyword evidence="3" id="KW-1185">Reference proteome</keyword>
<dbReference type="RefSeq" id="WP_108901118.1">
    <property type="nucleotide sequence ID" value="NZ_CP029185.2"/>
</dbReference>
<evidence type="ECO:0000313" key="2">
    <source>
        <dbReference type="EMBL" id="AWH89062.1"/>
    </source>
</evidence>
<organism evidence="2 3">
    <name type="scientific">Limnobaculum parvum</name>
    <dbReference type="NCBI Taxonomy" id="2172103"/>
    <lineage>
        <taxon>Bacteria</taxon>
        <taxon>Pseudomonadati</taxon>
        <taxon>Pseudomonadota</taxon>
        <taxon>Gammaproteobacteria</taxon>
        <taxon>Enterobacterales</taxon>
        <taxon>Budviciaceae</taxon>
        <taxon>Limnobaculum</taxon>
    </lineage>
</organism>
<dbReference type="GO" id="GO:0016747">
    <property type="term" value="F:acyltransferase activity, transferring groups other than amino-acyl groups"/>
    <property type="evidence" value="ECO:0007669"/>
    <property type="project" value="InterPro"/>
</dbReference>
<protein>
    <submittedName>
        <fullName evidence="2">N-acetyltransferase</fullName>
    </submittedName>
</protein>
<dbReference type="SUPFAM" id="SSF55729">
    <property type="entry name" value="Acyl-CoA N-acyltransferases (Nat)"/>
    <property type="match status" value="1"/>
</dbReference>
<dbReference type="Proteomes" id="UP000244908">
    <property type="component" value="Chromosome"/>
</dbReference>
<accession>A0A2Y9TZP2</accession>
<reference evidence="2 3" key="1">
    <citation type="journal article" date="2019" name="Int. J. Syst. Evol. Microbiol.">
        <title>Limnobaculum parvum gen. nov., sp. nov., isolated from a freshwater lake.</title>
        <authorList>
            <person name="Baek C."/>
            <person name="Shin S.K."/>
            <person name="Yi H."/>
        </authorList>
    </citation>
    <scope>NUCLEOTIDE SEQUENCE [LARGE SCALE GENOMIC DNA]</scope>
    <source>
        <strain evidence="2 3">HYN0051</strain>
    </source>
</reference>
<feature type="domain" description="N-acetyltransferase" evidence="1">
    <location>
        <begin position="21"/>
        <end position="147"/>
    </location>
</feature>
<dbReference type="Pfam" id="PF13302">
    <property type="entry name" value="Acetyltransf_3"/>
    <property type="match status" value="1"/>
</dbReference>
<proteinExistence type="predicted"/>
<sequence length="186" mass="21457">MTSNTPNLAGIPIYIETNGYLLRSLTPNDVTPDFLRWMNSQDMMEGLNLPPLNFTHQQLAEYTKQFDNHRNYFIGIFDKKNNLLVGFYTIDVNLNHKVGHITAGVGAPEYPGKTVLWATIDALLDHFYLYRDLHKMVARILAKNKRMLFCFVKNPRFNLEAVLKEECLAPDGERVDILIFASLRHK</sequence>